<name>C6PTC5_9CLOT</name>
<organism evidence="2 3">
    <name type="scientific">Clostridium carboxidivorans P7</name>
    <dbReference type="NCBI Taxonomy" id="536227"/>
    <lineage>
        <taxon>Bacteria</taxon>
        <taxon>Bacillati</taxon>
        <taxon>Bacillota</taxon>
        <taxon>Clostridia</taxon>
        <taxon>Eubacteriales</taxon>
        <taxon>Clostridiaceae</taxon>
        <taxon>Clostridium</taxon>
    </lineage>
</organism>
<dbReference type="GO" id="GO:0036297">
    <property type="term" value="P:interstrand cross-link repair"/>
    <property type="evidence" value="ECO:0007669"/>
    <property type="project" value="TreeGrafter"/>
</dbReference>
<dbReference type="SUPFAM" id="SSF52540">
    <property type="entry name" value="P-loop containing nucleoside triphosphate hydrolases"/>
    <property type="match status" value="1"/>
</dbReference>
<dbReference type="InterPro" id="IPR027417">
    <property type="entry name" value="P-loop_NTPase"/>
</dbReference>
<dbReference type="SMART" id="SM00490">
    <property type="entry name" value="HELICc"/>
    <property type="match status" value="1"/>
</dbReference>
<dbReference type="Gene3D" id="3.40.50.300">
    <property type="entry name" value="P-loop containing nucleotide triphosphate hydrolases"/>
    <property type="match status" value="1"/>
</dbReference>
<feature type="domain" description="Helicase C-terminal" evidence="1">
    <location>
        <begin position="26"/>
        <end position="178"/>
    </location>
</feature>
<reference evidence="2 3" key="1">
    <citation type="submission" date="2009-06" db="EMBL/GenBank/DDBJ databases">
        <title>The draft genome of Clostridium carboxidivorans P7.</title>
        <authorList>
            <consortium name="US DOE Joint Genome Institute (JGI-PGF)"/>
            <person name="Lucas S."/>
            <person name="Copeland A."/>
            <person name="Lapidus A."/>
            <person name="Glavina del Rio T."/>
            <person name="Tice H."/>
            <person name="Bruce D."/>
            <person name="Goodwin L."/>
            <person name="Pitluck S."/>
            <person name="Larimer F."/>
            <person name="Land M.L."/>
            <person name="Hauser L."/>
            <person name="Hemme C.L."/>
        </authorList>
    </citation>
    <scope>NUCLEOTIDE SEQUENCE [LARGE SCALE GENOMIC DNA]</scope>
    <source>
        <strain evidence="2 3">P7</strain>
    </source>
</reference>
<dbReference type="GO" id="GO:0043138">
    <property type="term" value="F:3'-5' DNA helicase activity"/>
    <property type="evidence" value="ECO:0007669"/>
    <property type="project" value="TreeGrafter"/>
</dbReference>
<dbReference type="AlphaFoldDB" id="C6PTC5"/>
<comment type="caution">
    <text evidence="2">The sequence shown here is derived from an EMBL/GenBank/DDBJ whole genome shotgun (WGS) entry which is preliminary data.</text>
</comment>
<dbReference type="PANTHER" id="PTHR47957">
    <property type="entry name" value="ATP-DEPENDENT HELICASE HRQ1"/>
    <property type="match status" value="1"/>
</dbReference>
<dbReference type="PROSITE" id="PS51194">
    <property type="entry name" value="HELICASE_CTER"/>
    <property type="match status" value="1"/>
</dbReference>
<keyword evidence="2" id="KW-0347">Helicase</keyword>
<keyword evidence="3" id="KW-1185">Reference proteome</keyword>
<dbReference type="Proteomes" id="UP000004198">
    <property type="component" value="Unassembled WGS sequence"/>
</dbReference>
<dbReference type="Pfam" id="PF09369">
    <property type="entry name" value="MZB"/>
    <property type="match status" value="1"/>
</dbReference>
<keyword evidence="2" id="KW-0067">ATP-binding</keyword>
<dbReference type="GO" id="GO:0006289">
    <property type="term" value="P:nucleotide-excision repair"/>
    <property type="evidence" value="ECO:0007669"/>
    <property type="project" value="TreeGrafter"/>
</dbReference>
<gene>
    <name evidence="2" type="ORF">CcarbDRAFT_2042</name>
</gene>
<dbReference type="PANTHER" id="PTHR47957:SF3">
    <property type="entry name" value="ATP-DEPENDENT HELICASE HRQ1"/>
    <property type="match status" value="1"/>
</dbReference>
<keyword evidence="2" id="KW-0378">Hydrolase</keyword>
<keyword evidence="2" id="KW-0547">Nucleotide-binding</keyword>
<dbReference type="eggNOG" id="COG1201">
    <property type="taxonomic scope" value="Bacteria"/>
</dbReference>
<evidence type="ECO:0000313" key="2">
    <source>
        <dbReference type="EMBL" id="EET87545.1"/>
    </source>
</evidence>
<protein>
    <submittedName>
        <fullName evidence="2">Helicase domain protein</fullName>
    </submittedName>
</protein>
<accession>C6PTC5</accession>
<evidence type="ECO:0000259" key="1">
    <source>
        <dbReference type="PROSITE" id="PS51194"/>
    </source>
</evidence>
<proteinExistence type="predicted"/>
<dbReference type="InterPro" id="IPR001650">
    <property type="entry name" value="Helicase_C-like"/>
</dbReference>
<dbReference type="Pfam" id="PF00271">
    <property type="entry name" value="Helicase_C"/>
    <property type="match status" value="1"/>
</dbReference>
<dbReference type="EMBL" id="ACVI01000028">
    <property type="protein sequence ID" value="EET87545.1"/>
    <property type="molecule type" value="Genomic_DNA"/>
</dbReference>
<dbReference type="InterPro" id="IPR018973">
    <property type="entry name" value="MZB"/>
</dbReference>
<sequence>MWNIALASSEDKLYICNKCGKVTSNNIKNICPEFRCDGELTELNNRQPSKYDYYRKLYSDRRIVPMIAKEHTAQLTSTAASELQKKFESGKVNVLSCSTTFEMGVDVGQLEAIFMRNVPPETANYIQRAGRAGRRGSSTAFALTFARRRSHDLNYYSNPTKIIHGAIQPPYIEVKNEKIVKRHMYSVIFAYFFRHHPELFKNTEDLFIENEDMYATKEVRELLESYPKELITSLKNIVPSSLHEKLGLDNWSFIDELCGEEGSLRKVEIEYRDNLEELNRIKQEKFEKGQNIDYINRIMNTYKKKSIINYLSDRNILPKYGFPVDVVSLDILNDSVDAKNIDLSRDLKMAITEFAPGSSVVANGKLWTSYSINIATNKGWPTYEYAICTKCKKIHTSQSDLGNTERYIESFCDCGEELQRRFFIKPQFGFSTCLETPKTPGENRPSKFYATNITFDDFEQLDKYQEKEVIADKLRLNENDILYKYSPMGRFFLVNKGIGNLGFRVCKLCGYATAEPQDKKTKFKHKNKFGSICPSTNYYMTDLGHEFTTDVLQITLPPIGQLSENLWITLLYSIIEGACDTFDIVRSDINGCLYYNNNDYMYPSIILFDEAAGGAGHVKKISSNIRQVLQSAYDKVSNCECGEETSCYGCLRNYNNQIFHEKLQRGLAKKYLGILLGK</sequence>
<dbReference type="RefSeq" id="WP_007060927.1">
    <property type="nucleotide sequence ID" value="NZ_ACVI01000028.1"/>
</dbReference>
<dbReference type="OrthoDB" id="9774462at2"/>
<evidence type="ECO:0000313" key="3">
    <source>
        <dbReference type="Proteomes" id="UP000004198"/>
    </source>
</evidence>